<keyword evidence="2" id="KW-0472">Membrane</keyword>
<feature type="chain" id="PRO_5045426615" evidence="3">
    <location>
        <begin position="24"/>
        <end position="356"/>
    </location>
</feature>
<evidence type="ECO:0000313" key="5">
    <source>
        <dbReference type="EMBL" id="WFL76526.1"/>
    </source>
</evidence>
<evidence type="ECO:0000256" key="1">
    <source>
        <dbReference type="ARBA" id="ARBA00004370"/>
    </source>
</evidence>
<evidence type="ECO:0000256" key="3">
    <source>
        <dbReference type="SAM" id="SignalP"/>
    </source>
</evidence>
<organism evidence="5 6">
    <name type="scientific">Altererythrobacter arenosus</name>
    <dbReference type="NCBI Taxonomy" id="3032592"/>
    <lineage>
        <taxon>Bacteria</taxon>
        <taxon>Pseudomonadati</taxon>
        <taxon>Pseudomonadota</taxon>
        <taxon>Alphaproteobacteria</taxon>
        <taxon>Sphingomonadales</taxon>
        <taxon>Erythrobacteraceae</taxon>
        <taxon>Altererythrobacter</taxon>
    </lineage>
</organism>
<proteinExistence type="predicted"/>
<evidence type="ECO:0000259" key="4">
    <source>
        <dbReference type="Pfam" id="PF00144"/>
    </source>
</evidence>
<evidence type="ECO:0000313" key="6">
    <source>
        <dbReference type="Proteomes" id="UP001215827"/>
    </source>
</evidence>
<dbReference type="InterPro" id="IPR050491">
    <property type="entry name" value="AmpC-like"/>
</dbReference>
<dbReference type="RefSeq" id="WP_278015292.1">
    <property type="nucleotide sequence ID" value="NZ_CP121106.1"/>
</dbReference>
<dbReference type="Gene3D" id="3.40.710.10">
    <property type="entry name" value="DD-peptidase/beta-lactamase superfamily"/>
    <property type="match status" value="1"/>
</dbReference>
<keyword evidence="6" id="KW-1185">Reference proteome</keyword>
<keyword evidence="3" id="KW-0732">Signal</keyword>
<name>A0ABY8FNE0_9SPHN</name>
<gene>
    <name evidence="5" type="ORF">P7228_11025</name>
</gene>
<dbReference type="PANTHER" id="PTHR46825:SF11">
    <property type="entry name" value="PENICILLIN-BINDING PROTEIN 4"/>
    <property type="match status" value="1"/>
</dbReference>
<feature type="domain" description="Beta-lactamase-related" evidence="4">
    <location>
        <begin position="55"/>
        <end position="306"/>
    </location>
</feature>
<dbReference type="Proteomes" id="UP001215827">
    <property type="component" value="Chromosome"/>
</dbReference>
<comment type="subcellular location">
    <subcellularLocation>
        <location evidence="1">Membrane</location>
    </subcellularLocation>
</comment>
<evidence type="ECO:0000256" key="2">
    <source>
        <dbReference type="ARBA" id="ARBA00023136"/>
    </source>
</evidence>
<dbReference type="InterPro" id="IPR012338">
    <property type="entry name" value="Beta-lactam/transpept-like"/>
</dbReference>
<sequence length="356" mass="39041">MSFRTAFLIGLSSLAVLSQPVLAQVEVETSGTPEGAEAEEVVLRSDGLESQLDAIYAEHDFAGVLYIKKDGEVLLQKAFGEADPASGRFNQVDTIFGIGSRPIDFTIASIYLLAQRGQLSLDDTLAKYYPQAPADRAGMTLRHMMTGKSGLPDFPARPGVDWDADLAWIERSEFERRTMEIPLLFAPGAGEEHSHWAFGVLAAIVERVSGKTYEQFLQSEFFDPAGMRQTGSYGQRGDHKIEDFAVGGGVQRGLPNIPPNWGPTSWLVKGSGGMYSSLGDLLKFYAFVTDGGVLEKQYADHFRQPAANVDGSERGFELFSFSSQDRDDVTFGFFNKNGQQAVGKLLRPLIDFLRAD</sequence>
<dbReference type="InterPro" id="IPR001466">
    <property type="entry name" value="Beta-lactam-related"/>
</dbReference>
<dbReference type="EC" id="3.1.1.103" evidence="5"/>
<feature type="signal peptide" evidence="3">
    <location>
        <begin position="1"/>
        <end position="23"/>
    </location>
</feature>
<reference evidence="5 6" key="1">
    <citation type="submission" date="2023-03" db="EMBL/GenBank/DDBJ databases">
        <title>Altererythrobacter sp. CAU 1644 isolated from sand.</title>
        <authorList>
            <person name="Kim W."/>
        </authorList>
    </citation>
    <scope>NUCLEOTIDE SEQUENCE [LARGE SCALE GENOMIC DNA]</scope>
    <source>
        <strain evidence="5 6">CAU 1644</strain>
    </source>
</reference>
<dbReference type="Pfam" id="PF00144">
    <property type="entry name" value="Beta-lactamase"/>
    <property type="match status" value="1"/>
</dbReference>
<dbReference type="SUPFAM" id="SSF56601">
    <property type="entry name" value="beta-lactamase/transpeptidase-like"/>
    <property type="match status" value="1"/>
</dbReference>
<keyword evidence="5" id="KW-0378">Hydrolase</keyword>
<dbReference type="PANTHER" id="PTHR46825">
    <property type="entry name" value="D-ALANYL-D-ALANINE-CARBOXYPEPTIDASE/ENDOPEPTIDASE AMPH"/>
    <property type="match status" value="1"/>
</dbReference>
<dbReference type="GO" id="GO:0016787">
    <property type="term" value="F:hydrolase activity"/>
    <property type="evidence" value="ECO:0007669"/>
    <property type="project" value="UniProtKB-KW"/>
</dbReference>
<accession>A0ABY8FNE0</accession>
<protein>
    <submittedName>
        <fullName evidence="5">Serine hydrolase</fullName>
        <ecNumber evidence="5">3.1.1.103</ecNumber>
    </submittedName>
</protein>
<dbReference type="EMBL" id="CP121106">
    <property type="protein sequence ID" value="WFL76526.1"/>
    <property type="molecule type" value="Genomic_DNA"/>
</dbReference>